<feature type="compositionally biased region" description="Basic and acidic residues" evidence="1">
    <location>
        <begin position="48"/>
        <end position="57"/>
    </location>
</feature>
<feature type="compositionally biased region" description="Basic residues" evidence="1">
    <location>
        <begin position="93"/>
        <end position="109"/>
    </location>
</feature>
<feature type="non-terminal residue" evidence="2">
    <location>
        <position position="1"/>
    </location>
</feature>
<organism evidence="2">
    <name type="scientific">Tetraselmis sp. GSL018</name>
    <dbReference type="NCBI Taxonomy" id="582737"/>
    <lineage>
        <taxon>Eukaryota</taxon>
        <taxon>Viridiplantae</taxon>
        <taxon>Chlorophyta</taxon>
        <taxon>core chlorophytes</taxon>
        <taxon>Chlorodendrophyceae</taxon>
        <taxon>Chlorodendrales</taxon>
        <taxon>Chlorodendraceae</taxon>
        <taxon>Tetraselmis</taxon>
    </lineage>
</organism>
<sequence length="137" mass="13987">QLPLARRPALAAAARPWAAADALAAGVDDLPEDAPGKGGGAAAARGATAEEARDLPRRPRLGASAAVSAALWWPHLGALGGRPVFALVPAANGRRRRSPRARLCPRRVPSRAFPGGTRVRAGGGRARGPPGPLPGRR</sequence>
<accession>A0A061QWP9</accession>
<proteinExistence type="predicted"/>
<feature type="region of interest" description="Disordered" evidence="1">
    <location>
        <begin position="92"/>
        <end position="137"/>
    </location>
</feature>
<name>A0A061QWP9_9CHLO</name>
<dbReference type="AlphaFoldDB" id="A0A061QWP9"/>
<feature type="non-terminal residue" evidence="2">
    <location>
        <position position="137"/>
    </location>
</feature>
<evidence type="ECO:0000313" key="2">
    <source>
        <dbReference type="EMBL" id="JAC62904.1"/>
    </source>
</evidence>
<dbReference type="EMBL" id="GBEZ01024040">
    <property type="protein sequence ID" value="JAC62904.1"/>
    <property type="molecule type" value="Transcribed_RNA"/>
</dbReference>
<gene>
    <name evidence="2" type="ORF">TSPGSL018_22024</name>
</gene>
<protein>
    <submittedName>
        <fullName evidence="2">Uncharacterized protein</fullName>
    </submittedName>
</protein>
<feature type="region of interest" description="Disordered" evidence="1">
    <location>
        <begin position="28"/>
        <end position="60"/>
    </location>
</feature>
<evidence type="ECO:0000256" key="1">
    <source>
        <dbReference type="SAM" id="MobiDB-lite"/>
    </source>
</evidence>
<reference evidence="2" key="1">
    <citation type="submission" date="2014-05" db="EMBL/GenBank/DDBJ databases">
        <title>The transcriptome of the halophilic microalga Tetraselmis sp. GSL018 isolated from the Great Salt Lake, Utah.</title>
        <authorList>
            <person name="Jinkerson R.E."/>
            <person name="D'Adamo S."/>
            <person name="Posewitz M.C."/>
        </authorList>
    </citation>
    <scope>NUCLEOTIDE SEQUENCE</scope>
    <source>
        <strain evidence="2">GSL018</strain>
    </source>
</reference>